<dbReference type="Proteomes" id="UP000800093">
    <property type="component" value="Unassembled WGS sequence"/>
</dbReference>
<proteinExistence type="predicted"/>
<comment type="caution">
    <text evidence="2">The sequence shown here is derived from an EMBL/GenBank/DDBJ whole genome shotgun (WGS) entry which is preliminary data.</text>
</comment>
<name>A0A9P4MX35_9PLEO</name>
<dbReference type="AlphaFoldDB" id="A0A9P4MX35"/>
<feature type="compositionally biased region" description="Basic and acidic residues" evidence="1">
    <location>
        <begin position="163"/>
        <end position="175"/>
    </location>
</feature>
<feature type="region of interest" description="Disordered" evidence="1">
    <location>
        <begin position="150"/>
        <end position="175"/>
    </location>
</feature>
<evidence type="ECO:0000256" key="1">
    <source>
        <dbReference type="SAM" id="MobiDB-lite"/>
    </source>
</evidence>
<sequence length="245" mass="26408">MLAGVLQVPVDSRSGSGRQPDRGRDATEWLSHSITQHAIGNSATAARLAAPVPNEPWAIGAGAKRGFGWGSRSIHNVLTVLFLRPGQRRALSKSDDLGGERTTDIDIEAPPWTAIEFWHLGRRTHGTTTGTCLRVLVGGRYSQSGAAALASFGHPPHQTRRPRGPDHRTIRRTDDPLPGAARLARCFSVFPRPGHGHFSNSHLLFSVKVRRLLDRVQHPATLPNSPLPAAAGCLLASPSCYSVVE</sequence>
<organism evidence="2 3">
    <name type="scientific">Lojkania enalia</name>
    <dbReference type="NCBI Taxonomy" id="147567"/>
    <lineage>
        <taxon>Eukaryota</taxon>
        <taxon>Fungi</taxon>
        <taxon>Dikarya</taxon>
        <taxon>Ascomycota</taxon>
        <taxon>Pezizomycotina</taxon>
        <taxon>Dothideomycetes</taxon>
        <taxon>Pleosporomycetidae</taxon>
        <taxon>Pleosporales</taxon>
        <taxon>Pleosporales incertae sedis</taxon>
        <taxon>Lojkania</taxon>
    </lineage>
</organism>
<dbReference type="EMBL" id="ML986669">
    <property type="protein sequence ID" value="KAF2260895.1"/>
    <property type="molecule type" value="Genomic_DNA"/>
</dbReference>
<protein>
    <submittedName>
        <fullName evidence="2">Uncharacterized protein</fullName>
    </submittedName>
</protein>
<keyword evidence="3" id="KW-1185">Reference proteome</keyword>
<evidence type="ECO:0000313" key="3">
    <source>
        <dbReference type="Proteomes" id="UP000800093"/>
    </source>
</evidence>
<gene>
    <name evidence="2" type="ORF">CC78DRAFT_584272</name>
</gene>
<accession>A0A9P4MX35</accession>
<feature type="region of interest" description="Disordered" evidence="1">
    <location>
        <begin position="1"/>
        <end position="26"/>
    </location>
</feature>
<evidence type="ECO:0000313" key="2">
    <source>
        <dbReference type="EMBL" id="KAF2260895.1"/>
    </source>
</evidence>
<reference evidence="3" key="1">
    <citation type="journal article" date="2020" name="Stud. Mycol.">
        <title>101 Dothideomycetes genomes: A test case for predicting lifestyles and emergence of pathogens.</title>
        <authorList>
            <person name="Haridas S."/>
            <person name="Albert R."/>
            <person name="Binder M."/>
            <person name="Bloem J."/>
            <person name="LaButti K."/>
            <person name="Salamov A."/>
            <person name="Andreopoulos B."/>
            <person name="Baker S."/>
            <person name="Barry K."/>
            <person name="Bills G."/>
            <person name="Bluhm B."/>
            <person name="Cannon C."/>
            <person name="Castanera R."/>
            <person name="Culley D."/>
            <person name="Daum C."/>
            <person name="Ezra D."/>
            <person name="Gonzalez J."/>
            <person name="Henrissat B."/>
            <person name="Kuo A."/>
            <person name="Liang C."/>
            <person name="Lipzen A."/>
            <person name="Lutzoni F."/>
            <person name="Magnuson J."/>
            <person name="Mondo S."/>
            <person name="Nolan M."/>
            <person name="Ohm R."/>
            <person name="Pangilinan J."/>
            <person name="Park H.-J."/>
            <person name="Ramirez L."/>
            <person name="Alfaro M."/>
            <person name="Sun H."/>
            <person name="Tritt A."/>
            <person name="Yoshinaga Y."/>
            <person name="Zwiers L.-H."/>
            <person name="Turgeon B."/>
            <person name="Goodwin S."/>
            <person name="Spatafora J."/>
            <person name="Crous P."/>
            <person name="Grigoriev I."/>
        </authorList>
    </citation>
    <scope>NUCLEOTIDE SEQUENCE [LARGE SCALE GENOMIC DNA]</scope>
    <source>
        <strain evidence="3">CBS 304.66</strain>
    </source>
</reference>